<comment type="caution">
    <text evidence="1">The sequence shown here is derived from an EMBL/GenBank/DDBJ whole genome shotgun (WGS) entry which is preliminary data.</text>
</comment>
<gene>
    <name evidence="1" type="ORF">ABT39_MTgene3988</name>
</gene>
<accession>A0A101M1W1</accession>
<name>A0A101M1W1_PICGL</name>
<keyword evidence="1" id="KW-0496">Mitochondrion</keyword>
<evidence type="ECO:0000313" key="1">
    <source>
        <dbReference type="EMBL" id="KUM49439.1"/>
    </source>
</evidence>
<dbReference type="AlphaFoldDB" id="A0A101M1W1"/>
<geneLocation type="mitochondrion" evidence="1"/>
<protein>
    <submittedName>
        <fullName evidence="1">Uncharacterized protein</fullName>
    </submittedName>
</protein>
<proteinExistence type="predicted"/>
<sequence length="62" mass="7640">MEALIYRFTLDKEWREMELGVKYKPMRWHLHQEWPCNPSLSEVVRMVWVLLYQETSRSDLAI</sequence>
<reference evidence="1" key="1">
    <citation type="journal article" date="2015" name="Genome Biol. Evol.">
        <title>Organellar Genomes of White Spruce (Picea glauca): Assembly and Annotation.</title>
        <authorList>
            <person name="Jackman S.D."/>
            <person name="Warren R.L."/>
            <person name="Gibb E.A."/>
            <person name="Vandervalk B.P."/>
            <person name="Mohamadi H."/>
            <person name="Chu J."/>
            <person name="Raymond A."/>
            <person name="Pleasance S."/>
            <person name="Coope R."/>
            <person name="Wildung M.R."/>
            <person name="Ritland C.E."/>
            <person name="Bousquet J."/>
            <person name="Jones S.J."/>
            <person name="Bohlmann J."/>
            <person name="Birol I."/>
        </authorList>
    </citation>
    <scope>NUCLEOTIDE SEQUENCE [LARGE SCALE GENOMIC DNA]</scope>
    <source>
        <tissue evidence="1">Flushing bud</tissue>
    </source>
</reference>
<organism evidence="1">
    <name type="scientific">Picea glauca</name>
    <name type="common">White spruce</name>
    <name type="synonym">Pinus glauca</name>
    <dbReference type="NCBI Taxonomy" id="3330"/>
    <lineage>
        <taxon>Eukaryota</taxon>
        <taxon>Viridiplantae</taxon>
        <taxon>Streptophyta</taxon>
        <taxon>Embryophyta</taxon>
        <taxon>Tracheophyta</taxon>
        <taxon>Spermatophyta</taxon>
        <taxon>Pinopsida</taxon>
        <taxon>Pinidae</taxon>
        <taxon>Conifers I</taxon>
        <taxon>Pinales</taxon>
        <taxon>Pinaceae</taxon>
        <taxon>Picea</taxon>
    </lineage>
</organism>
<dbReference type="EMBL" id="LKAM01000003">
    <property type="protein sequence ID" value="KUM49439.1"/>
    <property type="molecule type" value="Genomic_DNA"/>
</dbReference>